<organism evidence="2 3">
    <name type="scientific">Zea mays</name>
    <name type="common">Maize</name>
    <dbReference type="NCBI Taxonomy" id="4577"/>
    <lineage>
        <taxon>Eukaryota</taxon>
        <taxon>Viridiplantae</taxon>
        <taxon>Streptophyta</taxon>
        <taxon>Embryophyta</taxon>
        <taxon>Tracheophyta</taxon>
        <taxon>Spermatophyta</taxon>
        <taxon>Magnoliopsida</taxon>
        <taxon>Liliopsida</taxon>
        <taxon>Poales</taxon>
        <taxon>Poaceae</taxon>
        <taxon>PACMAD clade</taxon>
        <taxon>Panicoideae</taxon>
        <taxon>Andropogonodae</taxon>
        <taxon>Andropogoneae</taxon>
        <taxon>Tripsacinae</taxon>
        <taxon>Zea</taxon>
    </lineage>
</organism>
<proteinExistence type="predicted"/>
<dbReference type="Gramene" id="Zm00001eb040380_T001">
    <property type="protein sequence ID" value="Zm00001eb040380_P001"/>
    <property type="gene ID" value="Zm00001eb040380"/>
</dbReference>
<gene>
    <name evidence="2" type="primary">LOC100282433</name>
</gene>
<keyword evidence="3" id="KW-1185">Reference proteome</keyword>
<reference evidence="3" key="1">
    <citation type="submission" date="2015-12" db="EMBL/GenBank/DDBJ databases">
        <title>Update maize B73 reference genome by single molecule sequencing technologies.</title>
        <authorList>
            <consortium name="Maize Genome Sequencing Project"/>
            <person name="Ware D."/>
        </authorList>
    </citation>
    <scope>NUCLEOTIDE SEQUENCE [LARGE SCALE GENOMIC DNA]</scope>
    <source>
        <strain evidence="3">cv. B73</strain>
    </source>
</reference>
<feature type="compositionally biased region" description="Gly residues" evidence="1">
    <location>
        <begin position="79"/>
        <end position="89"/>
    </location>
</feature>
<name>A0A804LVT5_MAIZE</name>
<feature type="region of interest" description="Disordered" evidence="1">
    <location>
        <begin position="76"/>
        <end position="100"/>
    </location>
</feature>
<evidence type="ECO:0000313" key="2">
    <source>
        <dbReference type="EnsemblPlants" id="Zm00001eb040380_P001"/>
    </source>
</evidence>
<accession>A0A804LVT5</accession>
<dbReference type="EnsemblPlants" id="Zm00001eb040380_T001">
    <property type="protein sequence ID" value="Zm00001eb040380_P001"/>
    <property type="gene ID" value="Zm00001eb040380"/>
</dbReference>
<reference evidence="2" key="3">
    <citation type="submission" date="2021-05" db="UniProtKB">
        <authorList>
            <consortium name="EnsemblPlants"/>
        </authorList>
    </citation>
    <scope>IDENTIFICATION</scope>
    <source>
        <strain evidence="2">cv. B73</strain>
    </source>
</reference>
<feature type="region of interest" description="Disordered" evidence="1">
    <location>
        <begin position="1"/>
        <end position="62"/>
    </location>
</feature>
<feature type="compositionally biased region" description="Basic and acidic residues" evidence="1">
    <location>
        <begin position="34"/>
        <end position="53"/>
    </location>
</feature>
<dbReference type="Proteomes" id="UP000007305">
    <property type="component" value="Chromosome 1"/>
</dbReference>
<evidence type="ECO:0000313" key="3">
    <source>
        <dbReference type="Proteomes" id="UP000007305"/>
    </source>
</evidence>
<evidence type="ECO:0000256" key="1">
    <source>
        <dbReference type="SAM" id="MobiDB-lite"/>
    </source>
</evidence>
<protein>
    <submittedName>
        <fullName evidence="2">Uncharacterized protein</fullName>
    </submittedName>
</protein>
<dbReference type="AlphaFoldDB" id="A0A804LVT5"/>
<sequence length="162" mass="17319">MITKLITNPGKQFHSPRKPSFWASSGRPSLRAPEIVRPRGDSGRTDAGRRRGGDGPAPGGIGLQLVVDRQGQRRVLAAGEGGGRGGGGAERVRGRRRGQPRWVGGIGGGAAYSALQKTLLSQRMHTPENGRISLPTSSCMEIHMNHGQLKFMKLPPLRGMLV</sequence>
<reference evidence="2" key="2">
    <citation type="submission" date="2019-07" db="EMBL/GenBank/DDBJ databases">
        <authorList>
            <person name="Seetharam A."/>
            <person name="Woodhouse M."/>
            <person name="Cannon E."/>
        </authorList>
    </citation>
    <scope>NUCLEOTIDE SEQUENCE [LARGE SCALE GENOMIC DNA]</scope>
    <source>
        <strain evidence="2">cv. B73</strain>
    </source>
</reference>
<feature type="compositionally biased region" description="Polar residues" evidence="1">
    <location>
        <begin position="1"/>
        <end position="10"/>
    </location>
</feature>